<name>A0A841PFH5_9HYPH</name>
<proteinExistence type="predicted"/>
<dbReference type="Proteomes" id="UP000556329">
    <property type="component" value="Unassembled WGS sequence"/>
</dbReference>
<evidence type="ECO:0000313" key="2">
    <source>
        <dbReference type="EMBL" id="MBB6413947.1"/>
    </source>
</evidence>
<dbReference type="SUPFAM" id="SSF56954">
    <property type="entry name" value="Outer membrane efflux proteins (OEP)"/>
    <property type="match status" value="1"/>
</dbReference>
<accession>A0A841PFH5</accession>
<gene>
    <name evidence="2" type="ORF">HNQ71_006656</name>
</gene>
<reference evidence="2 3" key="1">
    <citation type="submission" date="2020-08" db="EMBL/GenBank/DDBJ databases">
        <title>Genomic Encyclopedia of Type Strains, Phase IV (KMG-IV): sequencing the most valuable type-strain genomes for metagenomic binning, comparative biology and taxonomic classification.</title>
        <authorList>
            <person name="Goeker M."/>
        </authorList>
    </citation>
    <scope>NUCLEOTIDE SEQUENCE [LARGE SCALE GENOMIC DNA]</scope>
    <source>
        <strain evidence="2 3">DSM 100039</strain>
    </source>
</reference>
<organism evidence="2 3">
    <name type="scientific">Mesorhizobium sangaii</name>
    <dbReference type="NCBI Taxonomy" id="505389"/>
    <lineage>
        <taxon>Bacteria</taxon>
        <taxon>Pseudomonadati</taxon>
        <taxon>Pseudomonadota</taxon>
        <taxon>Alphaproteobacteria</taxon>
        <taxon>Hyphomicrobiales</taxon>
        <taxon>Phyllobacteriaceae</taxon>
        <taxon>Mesorhizobium</taxon>
    </lineage>
</organism>
<keyword evidence="3" id="KW-1185">Reference proteome</keyword>
<dbReference type="GO" id="GO:0015562">
    <property type="term" value="F:efflux transmembrane transporter activity"/>
    <property type="evidence" value="ECO:0007669"/>
    <property type="project" value="InterPro"/>
</dbReference>
<sequence length="143" mass="15422">MRRVFGEVGPRCASAGVSGAYRNTLPAASEEDGTTNSASIGATLTIPIYSGARTSAVVRRSKESLSQARIEVDVSHEQVRQAVTAGWTEYTGQQSLAANGQVIEAPKQALNGVEESNVGQRTRLRRSQRPSHGHRRKDQTDQC</sequence>
<feature type="compositionally biased region" description="Basic residues" evidence="1">
    <location>
        <begin position="122"/>
        <end position="137"/>
    </location>
</feature>
<dbReference type="Gene3D" id="1.20.1600.10">
    <property type="entry name" value="Outer membrane efflux proteins (OEP)"/>
    <property type="match status" value="1"/>
</dbReference>
<evidence type="ECO:0000256" key="1">
    <source>
        <dbReference type="SAM" id="MobiDB-lite"/>
    </source>
</evidence>
<dbReference type="AlphaFoldDB" id="A0A841PFH5"/>
<feature type="region of interest" description="Disordered" evidence="1">
    <location>
        <begin position="111"/>
        <end position="143"/>
    </location>
</feature>
<protein>
    <submittedName>
        <fullName evidence="2">Outer membrane protein TolC</fullName>
    </submittedName>
</protein>
<comment type="caution">
    <text evidence="2">The sequence shown here is derived from an EMBL/GenBank/DDBJ whole genome shotgun (WGS) entry which is preliminary data.</text>
</comment>
<evidence type="ECO:0000313" key="3">
    <source>
        <dbReference type="Proteomes" id="UP000556329"/>
    </source>
</evidence>
<dbReference type="EMBL" id="JACHEF010000011">
    <property type="protein sequence ID" value="MBB6413947.1"/>
    <property type="molecule type" value="Genomic_DNA"/>
</dbReference>